<feature type="compositionally biased region" description="Polar residues" evidence="1">
    <location>
        <begin position="89"/>
        <end position="105"/>
    </location>
</feature>
<evidence type="ECO:0000313" key="2">
    <source>
        <dbReference type="EMBL" id="TRM56798.1"/>
    </source>
</evidence>
<gene>
    <name evidence="2" type="ORF">BD626DRAFT_231885</name>
</gene>
<dbReference type="Proteomes" id="UP000320762">
    <property type="component" value="Unassembled WGS sequence"/>
</dbReference>
<feature type="compositionally biased region" description="Basic and acidic residues" evidence="1">
    <location>
        <begin position="1"/>
        <end position="21"/>
    </location>
</feature>
<evidence type="ECO:0000313" key="3">
    <source>
        <dbReference type="Proteomes" id="UP000320762"/>
    </source>
</evidence>
<evidence type="ECO:0000256" key="1">
    <source>
        <dbReference type="SAM" id="MobiDB-lite"/>
    </source>
</evidence>
<feature type="region of interest" description="Disordered" evidence="1">
    <location>
        <begin position="1"/>
        <end position="45"/>
    </location>
</feature>
<feature type="region of interest" description="Disordered" evidence="1">
    <location>
        <begin position="83"/>
        <end position="180"/>
    </location>
</feature>
<protein>
    <submittedName>
        <fullName evidence="2">Uncharacterized protein</fullName>
    </submittedName>
</protein>
<feature type="compositionally biased region" description="Basic residues" evidence="1">
    <location>
        <begin position="147"/>
        <end position="157"/>
    </location>
</feature>
<reference evidence="2 3" key="1">
    <citation type="journal article" date="2019" name="New Phytol.">
        <title>Comparative genomics reveals unique wood-decay strategies and fruiting body development in the Schizophyllaceae.</title>
        <authorList>
            <person name="Almasi E."/>
            <person name="Sahu N."/>
            <person name="Krizsan K."/>
            <person name="Balint B."/>
            <person name="Kovacs G.M."/>
            <person name="Kiss B."/>
            <person name="Cseklye J."/>
            <person name="Drula E."/>
            <person name="Henrissat B."/>
            <person name="Nagy I."/>
            <person name="Chovatia M."/>
            <person name="Adam C."/>
            <person name="LaButti K."/>
            <person name="Lipzen A."/>
            <person name="Riley R."/>
            <person name="Grigoriev I.V."/>
            <person name="Nagy L.G."/>
        </authorList>
    </citation>
    <scope>NUCLEOTIDE SEQUENCE [LARGE SCALE GENOMIC DNA]</scope>
    <source>
        <strain evidence="2 3">NL-1724</strain>
    </source>
</reference>
<feature type="compositionally biased region" description="Basic and acidic residues" evidence="1">
    <location>
        <begin position="125"/>
        <end position="139"/>
    </location>
</feature>
<comment type="caution">
    <text evidence="2">The sequence shown here is derived from an EMBL/GenBank/DDBJ whole genome shotgun (WGS) entry which is preliminary data.</text>
</comment>
<sequence length="180" mass="19538">MTIRPPELDSRAQRRSGDHPRVGTPPPLPQSLVGSAPPLPQDVGDLLLFLKTTTGASSSSGRRAPPLPQDVGRLLFLRTSVDLLPRPQNLGSAPSSKQRQCNRRTPSSRRPLFAGARPQASFVGHDCEPRRARPGESRRARPSGGFRRVRPGGFRRARPGEPRRAQAGLVEARPGGCRRG</sequence>
<keyword evidence="3" id="KW-1185">Reference proteome</keyword>
<dbReference type="AlphaFoldDB" id="A0A550BW77"/>
<organism evidence="2 3">
    <name type="scientific">Schizophyllum amplum</name>
    <dbReference type="NCBI Taxonomy" id="97359"/>
    <lineage>
        <taxon>Eukaryota</taxon>
        <taxon>Fungi</taxon>
        <taxon>Dikarya</taxon>
        <taxon>Basidiomycota</taxon>
        <taxon>Agaricomycotina</taxon>
        <taxon>Agaricomycetes</taxon>
        <taxon>Agaricomycetidae</taxon>
        <taxon>Agaricales</taxon>
        <taxon>Schizophyllaceae</taxon>
        <taxon>Schizophyllum</taxon>
    </lineage>
</organism>
<dbReference type="EMBL" id="VDMD01000059">
    <property type="protein sequence ID" value="TRM56798.1"/>
    <property type="molecule type" value="Genomic_DNA"/>
</dbReference>
<accession>A0A550BW77</accession>
<proteinExistence type="predicted"/>
<name>A0A550BW77_9AGAR</name>